<protein>
    <submittedName>
        <fullName evidence="1">Uncharacterized protein</fullName>
    </submittedName>
</protein>
<dbReference type="Proteomes" id="UP000321577">
    <property type="component" value="Unassembled WGS sequence"/>
</dbReference>
<gene>
    <name evidence="1" type="ORF">BGE01nite_43130</name>
</gene>
<accession>A0A512ME99</accession>
<evidence type="ECO:0000313" key="2">
    <source>
        <dbReference type="Proteomes" id="UP000321577"/>
    </source>
</evidence>
<sequence length="85" mass="9064">MSLPSTGKVRARLFGETLLFNGEVWTEGPSSLLALLNAQTAGYTATHITALDAAKKILASLSTDWEILEAVCDEWGTDLPEGAID</sequence>
<comment type="caution">
    <text evidence="1">The sequence shown here is derived from an EMBL/GenBank/DDBJ whole genome shotgun (WGS) entry which is preliminary data.</text>
</comment>
<keyword evidence="2" id="KW-1185">Reference proteome</keyword>
<organism evidence="1 2">
    <name type="scientific">Brevifollis gellanilyticus</name>
    <dbReference type="NCBI Taxonomy" id="748831"/>
    <lineage>
        <taxon>Bacteria</taxon>
        <taxon>Pseudomonadati</taxon>
        <taxon>Verrucomicrobiota</taxon>
        <taxon>Verrucomicrobiia</taxon>
        <taxon>Verrucomicrobiales</taxon>
        <taxon>Verrucomicrobiaceae</taxon>
    </lineage>
</organism>
<proteinExistence type="predicted"/>
<dbReference type="EMBL" id="BKAG01000040">
    <property type="protein sequence ID" value="GEP45022.1"/>
    <property type="molecule type" value="Genomic_DNA"/>
</dbReference>
<name>A0A512ME99_9BACT</name>
<reference evidence="1 2" key="1">
    <citation type="submission" date="2019-07" db="EMBL/GenBank/DDBJ databases">
        <title>Whole genome shotgun sequence of Brevifollis gellanilyticus NBRC 108608.</title>
        <authorList>
            <person name="Hosoyama A."/>
            <person name="Uohara A."/>
            <person name="Ohji S."/>
            <person name="Ichikawa N."/>
        </authorList>
    </citation>
    <scope>NUCLEOTIDE SEQUENCE [LARGE SCALE GENOMIC DNA]</scope>
    <source>
        <strain evidence="1 2">NBRC 108608</strain>
    </source>
</reference>
<dbReference type="AlphaFoldDB" id="A0A512ME99"/>
<dbReference type="RefSeq" id="WP_146853526.1">
    <property type="nucleotide sequence ID" value="NZ_BKAG01000040.1"/>
</dbReference>
<evidence type="ECO:0000313" key="1">
    <source>
        <dbReference type="EMBL" id="GEP45022.1"/>
    </source>
</evidence>